<feature type="transmembrane region" description="Helical" evidence="5">
    <location>
        <begin position="399"/>
        <end position="422"/>
    </location>
</feature>
<evidence type="ECO:0000256" key="3">
    <source>
        <dbReference type="ARBA" id="ARBA00022989"/>
    </source>
</evidence>
<feature type="transmembrane region" description="Helical" evidence="5">
    <location>
        <begin position="284"/>
        <end position="302"/>
    </location>
</feature>
<accession>A0ABV6PMV4</accession>
<dbReference type="RefSeq" id="WP_293225123.1">
    <property type="nucleotide sequence ID" value="NZ_JBHLTN010000002.1"/>
</dbReference>
<dbReference type="EMBL" id="JBHLTN010000002">
    <property type="protein sequence ID" value="MFC0591161.1"/>
    <property type="molecule type" value="Genomic_DNA"/>
</dbReference>
<evidence type="ECO:0000256" key="4">
    <source>
        <dbReference type="ARBA" id="ARBA00023136"/>
    </source>
</evidence>
<dbReference type="PANTHER" id="PTHR11662">
    <property type="entry name" value="SOLUTE CARRIER FAMILY 17"/>
    <property type="match status" value="1"/>
</dbReference>
<keyword evidence="8" id="KW-1185">Reference proteome</keyword>
<feature type="transmembrane region" description="Helical" evidence="5">
    <location>
        <begin position="64"/>
        <end position="84"/>
    </location>
</feature>
<reference evidence="7 8" key="1">
    <citation type="submission" date="2024-09" db="EMBL/GenBank/DDBJ databases">
        <authorList>
            <person name="Sun Q."/>
            <person name="Mori K."/>
        </authorList>
    </citation>
    <scope>NUCLEOTIDE SEQUENCE [LARGE SCALE GENOMIC DNA]</scope>
    <source>
        <strain evidence="7 8">NCAIM B.02336</strain>
    </source>
</reference>
<dbReference type="PANTHER" id="PTHR11662:SF399">
    <property type="entry name" value="FI19708P1-RELATED"/>
    <property type="match status" value="1"/>
</dbReference>
<name>A0ABV6PMV4_9BURK</name>
<dbReference type="Gene3D" id="1.20.1250.20">
    <property type="entry name" value="MFS general substrate transporter like domains"/>
    <property type="match status" value="2"/>
</dbReference>
<dbReference type="InterPro" id="IPR050382">
    <property type="entry name" value="MFS_Na/Anion_cotransporter"/>
</dbReference>
<feature type="transmembrane region" description="Helical" evidence="5">
    <location>
        <begin position="152"/>
        <end position="173"/>
    </location>
</feature>
<feature type="transmembrane region" description="Helical" evidence="5">
    <location>
        <begin position="309"/>
        <end position="330"/>
    </location>
</feature>
<comment type="caution">
    <text evidence="7">The sequence shown here is derived from an EMBL/GenBank/DDBJ whole genome shotgun (WGS) entry which is preliminary data.</text>
</comment>
<evidence type="ECO:0000313" key="8">
    <source>
        <dbReference type="Proteomes" id="UP001589834"/>
    </source>
</evidence>
<feature type="transmembrane region" description="Helical" evidence="5">
    <location>
        <begin position="20"/>
        <end position="43"/>
    </location>
</feature>
<protein>
    <submittedName>
        <fullName evidence="7">MFS transporter</fullName>
    </submittedName>
</protein>
<keyword evidence="3 5" id="KW-1133">Transmembrane helix</keyword>
<keyword evidence="4 5" id="KW-0472">Membrane</keyword>
<proteinExistence type="predicted"/>
<dbReference type="SUPFAM" id="SSF103473">
    <property type="entry name" value="MFS general substrate transporter"/>
    <property type="match status" value="1"/>
</dbReference>
<keyword evidence="2 5" id="KW-0812">Transmembrane</keyword>
<feature type="transmembrane region" description="Helical" evidence="5">
    <location>
        <begin position="179"/>
        <end position="198"/>
    </location>
</feature>
<evidence type="ECO:0000256" key="5">
    <source>
        <dbReference type="SAM" id="Phobius"/>
    </source>
</evidence>
<comment type="subcellular location">
    <subcellularLocation>
        <location evidence="1">Membrane</location>
        <topology evidence="1">Multi-pass membrane protein</topology>
    </subcellularLocation>
</comment>
<dbReference type="Proteomes" id="UP001589834">
    <property type="component" value="Unassembled WGS sequence"/>
</dbReference>
<gene>
    <name evidence="7" type="ORF">ACFFGG_01190</name>
</gene>
<dbReference type="InterPro" id="IPR036259">
    <property type="entry name" value="MFS_trans_sf"/>
</dbReference>
<dbReference type="Pfam" id="PF07690">
    <property type="entry name" value="MFS_1"/>
    <property type="match status" value="1"/>
</dbReference>
<organism evidence="7 8">
    <name type="scientific">Ottowia pentelensis</name>
    <dbReference type="NCBI Taxonomy" id="511108"/>
    <lineage>
        <taxon>Bacteria</taxon>
        <taxon>Pseudomonadati</taxon>
        <taxon>Pseudomonadota</taxon>
        <taxon>Betaproteobacteria</taxon>
        <taxon>Burkholderiales</taxon>
        <taxon>Comamonadaceae</taxon>
        <taxon>Ottowia</taxon>
    </lineage>
</organism>
<evidence type="ECO:0000259" key="6">
    <source>
        <dbReference type="PROSITE" id="PS50850"/>
    </source>
</evidence>
<evidence type="ECO:0000256" key="2">
    <source>
        <dbReference type="ARBA" id="ARBA00022692"/>
    </source>
</evidence>
<sequence>MSSIAATSATTARPTRARVGLAVILFVTLLISYFDRVNVSVLVADPTFLDSMGIAGQPVKMGMLMSLFLFAYGIGNIVLTPIGNWLGPRKAMALSILLWAVSVALGGLAGSFGMLLATRVLLGLGEGLHWPMQSTFVKNWFPPSERARANSAWLLGITVGPMIAIPLITAVVAGAGWRASFFVLVLLSLIPLTLVWFFTSDEPRGSRFANAAEVEYIEAGLRAEQQASTPGQSSFAFLRDMRYWLIVVAFLCSAGMFWGVLAWLPAYLKTARGFSWAQMGSLATLPYVAGVVTIIIAGIVADRMQRNKAILPVIALFGAAAGIWASVHAADNTTSALAMTAAIASLGIGLATYWTMMQAIVAKASVGVAAGVMNGVASLGSAGIPALVGYLIASNGGSFTAGLSFLVALGVVGGLCMLVLFVTRR</sequence>
<feature type="domain" description="Major facilitator superfamily (MFS) profile" evidence="6">
    <location>
        <begin position="21"/>
        <end position="425"/>
    </location>
</feature>
<evidence type="ECO:0000256" key="1">
    <source>
        <dbReference type="ARBA" id="ARBA00004141"/>
    </source>
</evidence>
<feature type="transmembrane region" description="Helical" evidence="5">
    <location>
        <begin position="243"/>
        <end position="264"/>
    </location>
</feature>
<feature type="transmembrane region" description="Helical" evidence="5">
    <location>
        <begin position="336"/>
        <end position="356"/>
    </location>
</feature>
<dbReference type="CDD" id="cd17319">
    <property type="entry name" value="MFS_ExuT_GudP_like"/>
    <property type="match status" value="1"/>
</dbReference>
<evidence type="ECO:0000313" key="7">
    <source>
        <dbReference type="EMBL" id="MFC0591161.1"/>
    </source>
</evidence>
<dbReference type="PROSITE" id="PS50850">
    <property type="entry name" value="MFS"/>
    <property type="match status" value="1"/>
</dbReference>
<feature type="transmembrane region" description="Helical" evidence="5">
    <location>
        <begin position="368"/>
        <end position="393"/>
    </location>
</feature>
<dbReference type="InterPro" id="IPR020846">
    <property type="entry name" value="MFS_dom"/>
</dbReference>
<dbReference type="InterPro" id="IPR011701">
    <property type="entry name" value="MFS"/>
</dbReference>
<feature type="transmembrane region" description="Helical" evidence="5">
    <location>
        <begin position="96"/>
        <end position="122"/>
    </location>
</feature>